<evidence type="ECO:0000256" key="3">
    <source>
        <dbReference type="ARBA" id="ARBA00022679"/>
    </source>
</evidence>
<evidence type="ECO:0000313" key="6">
    <source>
        <dbReference type="EMBL" id="MFC4077435.1"/>
    </source>
</evidence>
<dbReference type="InterPro" id="IPR005814">
    <property type="entry name" value="Aminotrans_3"/>
</dbReference>
<comment type="catalytic activity">
    <reaction evidence="5">
        <text>N(2)-acetyl-L-ornithine + 2-oxoglutarate = N-acetyl-L-glutamate 5-semialdehyde + L-glutamate</text>
        <dbReference type="Rhea" id="RHEA:18049"/>
        <dbReference type="ChEBI" id="CHEBI:16810"/>
        <dbReference type="ChEBI" id="CHEBI:29123"/>
        <dbReference type="ChEBI" id="CHEBI:29985"/>
        <dbReference type="ChEBI" id="CHEBI:57805"/>
        <dbReference type="EC" id="2.6.1.11"/>
    </reaction>
</comment>
<evidence type="ECO:0000256" key="2">
    <source>
        <dbReference type="ARBA" id="ARBA00022605"/>
    </source>
</evidence>
<dbReference type="PIRSF" id="PIRSF000521">
    <property type="entry name" value="Transaminase_4ab_Lys_Orn"/>
    <property type="match status" value="1"/>
</dbReference>
<dbReference type="PANTHER" id="PTHR11986">
    <property type="entry name" value="AMINOTRANSFERASE CLASS III"/>
    <property type="match status" value="1"/>
</dbReference>
<keyword evidence="5" id="KW-0055">Arginine biosynthesis</keyword>
<feature type="modified residue" description="N6-(pyridoxal phosphate)lysine" evidence="5">
    <location>
        <position position="241"/>
    </location>
</feature>
<reference evidence="7" key="1">
    <citation type="journal article" date="2019" name="Int. J. Syst. Evol. Microbiol.">
        <title>The Global Catalogue of Microorganisms (GCM) 10K type strain sequencing project: providing services to taxonomists for standard genome sequencing and annotation.</title>
        <authorList>
            <consortium name="The Broad Institute Genomics Platform"/>
            <consortium name="The Broad Institute Genome Sequencing Center for Infectious Disease"/>
            <person name="Wu L."/>
            <person name="Ma J."/>
        </authorList>
    </citation>
    <scope>NUCLEOTIDE SEQUENCE [LARGE SCALE GENOMIC DNA]</scope>
    <source>
        <strain evidence="7">IBRC-M 10813</strain>
    </source>
</reference>
<keyword evidence="7" id="KW-1185">Reference proteome</keyword>
<dbReference type="InterPro" id="IPR015424">
    <property type="entry name" value="PyrdxlP-dep_Trfase"/>
</dbReference>
<dbReference type="Gene3D" id="3.90.1150.10">
    <property type="entry name" value="Aspartate Aminotransferase, domain 1"/>
    <property type="match status" value="1"/>
</dbReference>
<keyword evidence="2 5" id="KW-0028">Amino-acid biosynthesis</keyword>
<dbReference type="GO" id="GO:0008483">
    <property type="term" value="F:transaminase activity"/>
    <property type="evidence" value="ECO:0007669"/>
    <property type="project" value="UniProtKB-KW"/>
</dbReference>
<dbReference type="SUPFAM" id="SSF53383">
    <property type="entry name" value="PLP-dependent transferases"/>
    <property type="match status" value="1"/>
</dbReference>
<dbReference type="RefSeq" id="WP_380705253.1">
    <property type="nucleotide sequence ID" value="NZ_JBHSAP010000015.1"/>
</dbReference>
<dbReference type="Pfam" id="PF00202">
    <property type="entry name" value="Aminotran_3"/>
    <property type="match status" value="1"/>
</dbReference>
<feature type="binding site" evidence="5">
    <location>
        <begin position="212"/>
        <end position="215"/>
    </location>
    <ligand>
        <name>pyridoxal 5'-phosphate</name>
        <dbReference type="ChEBI" id="CHEBI:597326"/>
    </ligand>
</feature>
<keyword evidence="1 5" id="KW-0032">Aminotransferase</keyword>
<dbReference type="PANTHER" id="PTHR11986:SF79">
    <property type="entry name" value="ACETYLORNITHINE AMINOTRANSFERASE, MITOCHONDRIAL"/>
    <property type="match status" value="1"/>
</dbReference>
<accession>A0ABV8JG75</accession>
<dbReference type="NCBIfam" id="TIGR00707">
    <property type="entry name" value="argD"/>
    <property type="match status" value="1"/>
</dbReference>
<feature type="binding site" evidence="5">
    <location>
        <position position="269"/>
    </location>
    <ligand>
        <name>N(2)-acetyl-L-ornithine</name>
        <dbReference type="ChEBI" id="CHEBI:57805"/>
    </ligand>
</feature>
<comment type="subunit">
    <text evidence="5">Homodimer.</text>
</comment>
<dbReference type="EC" id="2.6.1.11" evidence="5"/>
<dbReference type="EMBL" id="JBHSAP010000015">
    <property type="protein sequence ID" value="MFC4077435.1"/>
    <property type="molecule type" value="Genomic_DNA"/>
</dbReference>
<dbReference type="PROSITE" id="PS00600">
    <property type="entry name" value="AA_TRANSFER_CLASS_3"/>
    <property type="match status" value="1"/>
</dbReference>
<dbReference type="InterPro" id="IPR015422">
    <property type="entry name" value="PyrdxlP-dep_Trfase_small"/>
</dbReference>
<evidence type="ECO:0000313" key="7">
    <source>
        <dbReference type="Proteomes" id="UP001595843"/>
    </source>
</evidence>
<comment type="caution">
    <text evidence="6">The sequence shown here is derived from an EMBL/GenBank/DDBJ whole genome shotgun (WGS) entry which is preliminary data.</text>
</comment>
<evidence type="ECO:0000256" key="1">
    <source>
        <dbReference type="ARBA" id="ARBA00022576"/>
    </source>
</evidence>
<gene>
    <name evidence="5" type="primary">argD</name>
    <name evidence="6" type="ORF">ACFOUO_11550</name>
</gene>
<feature type="binding site" evidence="5">
    <location>
        <begin position="94"/>
        <end position="95"/>
    </location>
    <ligand>
        <name>pyridoxal 5'-phosphate</name>
        <dbReference type="ChEBI" id="CHEBI:597326"/>
    </ligand>
</feature>
<dbReference type="InterPro" id="IPR049704">
    <property type="entry name" value="Aminotrans_3_PPA_site"/>
</dbReference>
<dbReference type="CDD" id="cd00610">
    <property type="entry name" value="OAT_like"/>
    <property type="match status" value="1"/>
</dbReference>
<organism evidence="6 7">
    <name type="scientific">Salinithrix halophila</name>
    <dbReference type="NCBI Taxonomy" id="1485204"/>
    <lineage>
        <taxon>Bacteria</taxon>
        <taxon>Bacillati</taxon>
        <taxon>Bacillota</taxon>
        <taxon>Bacilli</taxon>
        <taxon>Bacillales</taxon>
        <taxon>Thermoactinomycetaceae</taxon>
        <taxon>Salinithrix</taxon>
    </lineage>
</organism>
<feature type="binding site" evidence="5">
    <location>
        <position position="270"/>
    </location>
    <ligand>
        <name>pyridoxal 5'-phosphate</name>
        <dbReference type="ChEBI" id="CHEBI:597326"/>
    </ligand>
</feature>
<comment type="subcellular location">
    <subcellularLocation>
        <location evidence="5">Cytoplasm</location>
    </subcellularLocation>
</comment>
<keyword evidence="5" id="KW-0963">Cytoplasm</keyword>
<protein>
    <recommendedName>
        <fullName evidence="5">Acetylornithine aminotransferase</fullName>
        <shortName evidence="5">ACOAT</shortName>
        <ecNumber evidence="5">2.6.1.11</ecNumber>
    </recommendedName>
</protein>
<name>A0ABV8JG75_9BACL</name>
<keyword evidence="3 5" id="KW-0808">Transferase</keyword>
<sequence length="397" mass="43064">MALFPTYLRNEIRPVRGEGVWLWDEGGKRYLDFTSGLGVCNLGHGHPRVREALENQASLLWHVSNLFSIPGQEAVANLLKEASHLDYAFFANSGAEANEAAIKLARRYGHEHRGTERPEVITFRSSFHGRTLATLTATGQEKVQQGCAPLPEGFVYAQYNDMDSVRMVAGENTVAVLLEIVQGEGGIRPADTGFLKELEAFCREREILLMVDEVQTGMGRTGNLFACRDAGILPDVITCAKGLGNGFPVGVMLGRRGLKEFFGPGSHASTFGGSPLAMAVVHAVLKELTETSLLEKSQETGAYLGNRLKETLLSHSLVKEVRGKGLMWGVELDCPAAPLVSHLAHKGLLALPAGPEVLRLLPPLIVTKEQTDIAVEMIVEGLVELEEETADGCVSRI</sequence>
<feature type="binding site" evidence="5">
    <location>
        <position position="127"/>
    </location>
    <ligand>
        <name>pyridoxal 5'-phosphate</name>
        <dbReference type="ChEBI" id="CHEBI:597326"/>
    </ligand>
</feature>
<dbReference type="InterPro" id="IPR050103">
    <property type="entry name" value="Class-III_PLP-dep_AT"/>
</dbReference>
<dbReference type="InterPro" id="IPR004636">
    <property type="entry name" value="AcOrn/SuccOrn_fam"/>
</dbReference>
<dbReference type="InterPro" id="IPR015421">
    <property type="entry name" value="PyrdxlP-dep_Trfase_major"/>
</dbReference>
<comment type="similarity">
    <text evidence="5">Belongs to the class-III pyridoxal-phosphate-dependent aminotransferase family. ArgD subfamily.</text>
</comment>
<keyword evidence="4 5" id="KW-0663">Pyridoxal phosphate</keyword>
<comment type="miscellaneous">
    <text evidence="5">May also have succinyldiaminopimelate aminotransferase activity, thus carrying out the corresponding step in lysine biosynthesis.</text>
</comment>
<dbReference type="Proteomes" id="UP001595843">
    <property type="component" value="Unassembled WGS sequence"/>
</dbReference>
<dbReference type="Gene3D" id="3.40.640.10">
    <property type="entry name" value="Type I PLP-dependent aspartate aminotransferase-like (Major domain)"/>
    <property type="match status" value="1"/>
</dbReference>
<evidence type="ECO:0000256" key="4">
    <source>
        <dbReference type="ARBA" id="ARBA00022898"/>
    </source>
</evidence>
<dbReference type="NCBIfam" id="NF002325">
    <property type="entry name" value="PRK01278.1"/>
    <property type="match status" value="1"/>
</dbReference>
<comment type="pathway">
    <text evidence="5">Amino-acid biosynthesis; L-arginine biosynthesis; N(2)-acetyl-L-ornithine from L-glutamate: step 4/4.</text>
</comment>
<comment type="cofactor">
    <cofactor evidence="5">
        <name>pyridoxal 5'-phosphate</name>
        <dbReference type="ChEBI" id="CHEBI:597326"/>
    </cofactor>
    <text evidence="5">Binds 1 pyridoxal phosphate per subunit.</text>
</comment>
<proteinExistence type="inferred from homology"/>
<evidence type="ECO:0000256" key="5">
    <source>
        <dbReference type="HAMAP-Rule" id="MF_01107"/>
    </source>
</evidence>
<feature type="binding site" evidence="5">
    <location>
        <position position="130"/>
    </location>
    <ligand>
        <name>N(2)-acetyl-L-ornithine</name>
        <dbReference type="ChEBI" id="CHEBI:57805"/>
    </ligand>
</feature>
<dbReference type="HAMAP" id="MF_01107">
    <property type="entry name" value="ArgD_aminotrans_3"/>
    <property type="match status" value="1"/>
</dbReference>